<proteinExistence type="predicted"/>
<name>A0A0A9NLC4_ARUDO</name>
<protein>
    <submittedName>
        <fullName evidence="1">Uncharacterized protein</fullName>
    </submittedName>
</protein>
<reference evidence="1" key="2">
    <citation type="journal article" date="2015" name="Data Brief">
        <title>Shoot transcriptome of the giant reed, Arundo donax.</title>
        <authorList>
            <person name="Barrero R.A."/>
            <person name="Guerrero F.D."/>
            <person name="Moolhuijzen P."/>
            <person name="Goolsby J.A."/>
            <person name="Tidwell J."/>
            <person name="Bellgard S.E."/>
            <person name="Bellgard M.I."/>
        </authorList>
    </citation>
    <scope>NUCLEOTIDE SEQUENCE</scope>
    <source>
        <tissue evidence="1">Shoot tissue taken approximately 20 cm above the soil surface</tissue>
    </source>
</reference>
<reference evidence="1" key="1">
    <citation type="submission" date="2014-09" db="EMBL/GenBank/DDBJ databases">
        <authorList>
            <person name="Magalhaes I.L.F."/>
            <person name="Oliveira U."/>
            <person name="Santos F.R."/>
            <person name="Vidigal T.H.D.A."/>
            <person name="Brescovit A.D."/>
            <person name="Santos A.J."/>
        </authorList>
    </citation>
    <scope>NUCLEOTIDE SEQUENCE</scope>
    <source>
        <tissue evidence="1">Shoot tissue taken approximately 20 cm above the soil surface</tissue>
    </source>
</reference>
<evidence type="ECO:0000313" key="1">
    <source>
        <dbReference type="EMBL" id="JAD29513.1"/>
    </source>
</evidence>
<dbReference type="AlphaFoldDB" id="A0A0A9NLC4"/>
<dbReference type="EMBL" id="GBRH01268382">
    <property type="protein sequence ID" value="JAD29513.1"/>
    <property type="molecule type" value="Transcribed_RNA"/>
</dbReference>
<sequence length="17" mass="2003">MDEPAICAVVIKLRWCR</sequence>
<accession>A0A0A9NLC4</accession>
<organism evidence="1">
    <name type="scientific">Arundo donax</name>
    <name type="common">Giant reed</name>
    <name type="synonym">Donax arundinaceus</name>
    <dbReference type="NCBI Taxonomy" id="35708"/>
    <lineage>
        <taxon>Eukaryota</taxon>
        <taxon>Viridiplantae</taxon>
        <taxon>Streptophyta</taxon>
        <taxon>Embryophyta</taxon>
        <taxon>Tracheophyta</taxon>
        <taxon>Spermatophyta</taxon>
        <taxon>Magnoliopsida</taxon>
        <taxon>Liliopsida</taxon>
        <taxon>Poales</taxon>
        <taxon>Poaceae</taxon>
        <taxon>PACMAD clade</taxon>
        <taxon>Arundinoideae</taxon>
        <taxon>Arundineae</taxon>
        <taxon>Arundo</taxon>
    </lineage>
</organism>